<keyword evidence="5" id="KW-1185">Reference proteome</keyword>
<comment type="caution">
    <text evidence="4">The sequence shown here is derived from an EMBL/GenBank/DDBJ whole genome shotgun (WGS) entry which is preliminary data.</text>
</comment>
<evidence type="ECO:0000256" key="2">
    <source>
        <dbReference type="ARBA" id="ARBA00023239"/>
    </source>
</evidence>
<keyword evidence="1" id="KW-0732">Signal</keyword>
<dbReference type="GO" id="GO:0016829">
    <property type="term" value="F:lyase activity"/>
    <property type="evidence" value="ECO:0007669"/>
    <property type="project" value="UniProtKB-KW"/>
</dbReference>
<dbReference type="InterPro" id="IPR008397">
    <property type="entry name" value="Alginate_lyase_dom"/>
</dbReference>
<dbReference type="Gene3D" id="1.50.10.100">
    <property type="entry name" value="Chondroitin AC/alginate lyase"/>
    <property type="match status" value="1"/>
</dbReference>
<evidence type="ECO:0000259" key="3">
    <source>
        <dbReference type="Pfam" id="PF05426"/>
    </source>
</evidence>
<dbReference type="AlphaFoldDB" id="A0A7W9SN83"/>
<dbReference type="SUPFAM" id="SSF48230">
    <property type="entry name" value="Chondroitin AC/alginate lyase"/>
    <property type="match status" value="1"/>
</dbReference>
<dbReference type="Proteomes" id="UP000520814">
    <property type="component" value="Unassembled WGS sequence"/>
</dbReference>
<evidence type="ECO:0000256" key="1">
    <source>
        <dbReference type="ARBA" id="ARBA00022729"/>
    </source>
</evidence>
<reference evidence="4 5" key="1">
    <citation type="submission" date="2020-08" db="EMBL/GenBank/DDBJ databases">
        <title>Genomic Encyclopedia of Type Strains, Phase IV (KMG-IV): sequencing the most valuable type-strain genomes for metagenomic binning, comparative biology and taxonomic classification.</title>
        <authorList>
            <person name="Goeker M."/>
        </authorList>
    </citation>
    <scope>NUCLEOTIDE SEQUENCE [LARGE SCALE GENOMIC DNA]</scope>
    <source>
        <strain evidence="4 5">DSM 23562</strain>
    </source>
</reference>
<gene>
    <name evidence="4" type="ORF">HNQ39_001031</name>
</gene>
<organism evidence="4 5">
    <name type="scientific">Armatimonas rosea</name>
    <dbReference type="NCBI Taxonomy" id="685828"/>
    <lineage>
        <taxon>Bacteria</taxon>
        <taxon>Bacillati</taxon>
        <taxon>Armatimonadota</taxon>
        <taxon>Armatimonadia</taxon>
        <taxon>Armatimonadales</taxon>
        <taxon>Armatimonadaceae</taxon>
        <taxon>Armatimonas</taxon>
    </lineage>
</organism>
<dbReference type="RefSeq" id="WP_184192880.1">
    <property type="nucleotide sequence ID" value="NZ_JACHGW010000001.1"/>
</dbReference>
<evidence type="ECO:0000313" key="4">
    <source>
        <dbReference type="EMBL" id="MBB6049269.1"/>
    </source>
</evidence>
<name>A0A7W9SN83_ARMRO</name>
<evidence type="ECO:0000313" key="5">
    <source>
        <dbReference type="Proteomes" id="UP000520814"/>
    </source>
</evidence>
<dbReference type="Pfam" id="PF05426">
    <property type="entry name" value="Alginate_lyase"/>
    <property type="match status" value="1"/>
</dbReference>
<sequence length="335" mass="37399">MFTHPGALHTKPDLERLRTRLNDEPWKGGLQKLKEHPASSKDWRIRGGAFPIVCRETKKNVGNDELASDSNAAYQNALLWWLTGEKAHRDKALAILDAWGGSLQSITGHDKELAAALYGFKLVNAAELLGHKPFAECLRRAFIPVVTSFATFANGNWDTACIKMLLACGVFLDDKALFDKAVAYYKTGAGNGRLTHYIINETGQCQESGRDQQHVQLGIAHLAEAAEIAWNQGVDLYSEGNFRLLKGFEYTAKYNLGDEVPFERYKDKTGKYDWPTISDEGRGKLRPIYELALNHFEGRLGKKAPYTRRAAESLRPEGAAFQADHPGFGTLLFLR</sequence>
<dbReference type="EMBL" id="JACHGW010000001">
    <property type="protein sequence ID" value="MBB6049269.1"/>
    <property type="molecule type" value="Genomic_DNA"/>
</dbReference>
<protein>
    <recommendedName>
        <fullName evidence="3">Alginate lyase domain-containing protein</fullName>
    </recommendedName>
</protein>
<dbReference type="GO" id="GO:0042597">
    <property type="term" value="C:periplasmic space"/>
    <property type="evidence" value="ECO:0007669"/>
    <property type="project" value="InterPro"/>
</dbReference>
<proteinExistence type="predicted"/>
<keyword evidence="2" id="KW-0456">Lyase</keyword>
<dbReference type="InterPro" id="IPR008929">
    <property type="entry name" value="Chondroitin_lyas"/>
</dbReference>
<accession>A0A7W9SN83</accession>
<feature type="domain" description="Alginate lyase" evidence="3">
    <location>
        <begin position="64"/>
        <end position="259"/>
    </location>
</feature>